<reference evidence="1" key="1">
    <citation type="journal article" date="2014" name="PLoS ONE">
        <title>Sequential Isolation in a Patient of Raoultella planticola and Escherichia coli Bearing a Novel ISCR1 Element Carrying blaNDM-1.</title>
        <authorList>
            <person name="Li J."/>
            <person name="Lan R."/>
            <person name="Xiong Y."/>
            <person name="Ye C."/>
            <person name="Yuan M."/>
            <person name="Liu X."/>
            <person name="Chen X."/>
            <person name="Yu D."/>
            <person name="Liu B."/>
            <person name="Lin W."/>
            <person name="Bai X."/>
            <person name="Wang Y."/>
            <person name="Sun Q."/>
            <person name="Wang Y."/>
            <person name="Zhao H."/>
            <person name="Meng Q."/>
            <person name="Chen Q."/>
            <person name="Zhao A."/>
            <person name="Xu J."/>
        </authorList>
    </citation>
    <scope>NUCLEOTIDE SEQUENCE</scope>
    <source>
        <strain evidence="1">KpNDM1</strain>
        <plasmid evidence="1">pKpNDM1</plasmid>
    </source>
</reference>
<evidence type="ECO:0000313" key="1">
    <source>
        <dbReference type="EMBL" id="AGO89107.1"/>
    </source>
</evidence>
<evidence type="ECO:0008006" key="2">
    <source>
        <dbReference type="Google" id="ProtNLM"/>
    </source>
</evidence>
<dbReference type="AlphaFoldDB" id="W8CTP2"/>
<organism evidence="1">
    <name type="scientific">Raoultella planticola</name>
    <name type="common">Klebsiella planticola</name>
    <dbReference type="NCBI Taxonomy" id="575"/>
    <lineage>
        <taxon>Bacteria</taxon>
        <taxon>Pseudomonadati</taxon>
        <taxon>Pseudomonadota</taxon>
        <taxon>Gammaproteobacteria</taxon>
        <taxon>Enterobacterales</taxon>
        <taxon>Enterobacteriaceae</taxon>
        <taxon>Klebsiella/Raoultella group</taxon>
        <taxon>Raoultella</taxon>
    </lineage>
</organism>
<accession>W8CTP2</accession>
<sequence>MLSWLSASGVFLRERRNVKDRDNKMTTTQLITAAENEDVFANIMTTLVELAKHEGDFMLHDAICRAEIDIDEDKFYSMIGGHRQSAAQCVRLLRRCGAITSKAVYDLASNVERLALRLARDEWLRDMPFPLKSLAFYQDEATAKRESYLVNQKEKQYRFSVYVTGRVEYPEDDPMQGTYITDGTFLLGKAQTVADALERAKEAAMRGEWNERGEEEDSYDPWMCRDCGPVSFYERTIEIRDENERLVVAGNACNLEWYGHVASLEEIRRIEEQQKALYEKASYESGWDNYETARQLRQEAEQLSVGIVDEYWRNHPDVIKAVEEFNYPAFMDEEAIAFNADEDMGIE</sequence>
<name>W8CTP2_RAOPL</name>
<keyword evidence="1" id="KW-0614">Plasmid</keyword>
<geneLocation type="plasmid" evidence="1">
    <name>pKpNDM1</name>
</geneLocation>
<protein>
    <recommendedName>
        <fullName evidence="2">Hok/Gef family protein</fullName>
    </recommendedName>
</protein>
<gene>
    <name evidence="1" type="ORF">pKpNDM1_00258</name>
</gene>
<proteinExistence type="predicted"/>
<dbReference type="EMBL" id="JX515588">
    <property type="protein sequence ID" value="AGO89107.1"/>
    <property type="molecule type" value="Genomic_DNA"/>
</dbReference>